<dbReference type="GO" id="GO:0010134">
    <property type="term" value="P:sulfate assimilation via adenylyl sulfate reduction"/>
    <property type="evidence" value="ECO:0007669"/>
    <property type="project" value="TreeGrafter"/>
</dbReference>
<keyword evidence="4" id="KW-1185">Reference proteome</keyword>
<sequence>MSLQLSGKKLFEEASKVIWITGLSGAGKSSLASELVPRLRAEGKAVIQLDGDELRDVFGAAATNARNHGREGRLELAMQYANLCRIISSQGITVVIATISLFREVHDWNRKNLPGYFEVYLKVPLEELRRRDPKGIYRRFDEGELSNVAGLDLFIDEPKNANWVAEFSPWETPQQLADSLMKSLKIGE</sequence>
<dbReference type="NCBIfam" id="NF004041">
    <property type="entry name" value="PRK05541.1"/>
    <property type="match status" value="1"/>
</dbReference>
<dbReference type="GO" id="GO:0004781">
    <property type="term" value="F:sulfate adenylyltransferase (ATP) activity"/>
    <property type="evidence" value="ECO:0007669"/>
    <property type="project" value="TreeGrafter"/>
</dbReference>
<dbReference type="GO" id="GO:0019379">
    <property type="term" value="P:sulfate assimilation, phosphoadenylyl sulfate reduction by phosphoadenylyl-sulfate reductase (thioredoxin)"/>
    <property type="evidence" value="ECO:0007669"/>
    <property type="project" value="TreeGrafter"/>
</dbReference>
<dbReference type="OrthoDB" id="9804504at2"/>
<dbReference type="GO" id="GO:0016301">
    <property type="term" value="F:kinase activity"/>
    <property type="evidence" value="ECO:0007669"/>
    <property type="project" value="UniProtKB-KW"/>
</dbReference>
<protein>
    <submittedName>
        <fullName evidence="3">Adenylyl-sulfate kinase</fullName>
    </submittedName>
</protein>
<dbReference type="Gene3D" id="3.40.50.300">
    <property type="entry name" value="P-loop containing nucleotide triphosphate hydrolases"/>
    <property type="match status" value="1"/>
</dbReference>
<dbReference type="PANTHER" id="PTHR42700:SF1">
    <property type="entry name" value="SULFATE ADENYLYLTRANSFERASE"/>
    <property type="match status" value="1"/>
</dbReference>
<dbReference type="PANTHER" id="PTHR42700">
    <property type="entry name" value="SULFATE ADENYLYLTRANSFERASE"/>
    <property type="match status" value="1"/>
</dbReference>
<evidence type="ECO:0000313" key="4">
    <source>
        <dbReference type="Proteomes" id="UP000187526"/>
    </source>
</evidence>
<evidence type="ECO:0000259" key="2">
    <source>
        <dbReference type="Pfam" id="PF01583"/>
    </source>
</evidence>
<feature type="domain" description="APS kinase" evidence="2">
    <location>
        <begin position="15"/>
        <end position="164"/>
    </location>
</feature>
<dbReference type="RefSeq" id="WP_076092370.1">
    <property type="nucleotide sequence ID" value="NZ_MTHD01000001.1"/>
</dbReference>
<dbReference type="InterPro" id="IPR059117">
    <property type="entry name" value="APS_kinase_dom"/>
</dbReference>
<evidence type="ECO:0000313" key="3">
    <source>
        <dbReference type="EMBL" id="OMG56834.1"/>
    </source>
</evidence>
<evidence type="ECO:0000256" key="1">
    <source>
        <dbReference type="ARBA" id="ARBA00022679"/>
    </source>
</evidence>
<dbReference type="GO" id="GO:0005737">
    <property type="term" value="C:cytoplasm"/>
    <property type="evidence" value="ECO:0007669"/>
    <property type="project" value="TreeGrafter"/>
</dbReference>
<keyword evidence="1" id="KW-0808">Transferase</keyword>
<dbReference type="SUPFAM" id="SSF52540">
    <property type="entry name" value="P-loop containing nucleoside triphosphate hydrolases"/>
    <property type="match status" value="1"/>
</dbReference>
<accession>A0A1R1IDR6</accession>
<gene>
    <name evidence="3" type="ORF">BJN45_04340</name>
</gene>
<comment type="caution">
    <text evidence="3">The sequence shown here is derived from an EMBL/GenBank/DDBJ whole genome shotgun (WGS) entry which is preliminary data.</text>
</comment>
<dbReference type="Pfam" id="PF01583">
    <property type="entry name" value="APS_kinase"/>
    <property type="match status" value="1"/>
</dbReference>
<reference evidence="3 4" key="1">
    <citation type="submission" date="2016-10" db="EMBL/GenBank/DDBJ databases">
        <title>Alkaliphiles isolated from bioreactors.</title>
        <authorList>
            <person name="Salah Z."/>
            <person name="Rout S.P."/>
            <person name="Humphreys P.N."/>
        </authorList>
    </citation>
    <scope>NUCLEOTIDE SEQUENCE [LARGE SCALE GENOMIC DNA]</scope>
    <source>
        <strain evidence="3 4">ZS02</strain>
    </source>
</reference>
<organism evidence="3 4">
    <name type="scientific">Azonexus hydrophilus</name>
    <dbReference type="NCBI Taxonomy" id="418702"/>
    <lineage>
        <taxon>Bacteria</taxon>
        <taxon>Pseudomonadati</taxon>
        <taxon>Pseudomonadota</taxon>
        <taxon>Betaproteobacteria</taxon>
        <taxon>Rhodocyclales</taxon>
        <taxon>Azonexaceae</taxon>
        <taxon>Azonexus</taxon>
    </lineage>
</organism>
<dbReference type="STRING" id="418702.BJN45_04340"/>
<dbReference type="InterPro" id="IPR027417">
    <property type="entry name" value="P-loop_NTPase"/>
</dbReference>
<name>A0A1R1IDR6_9RHOO</name>
<dbReference type="InterPro" id="IPR050512">
    <property type="entry name" value="Sulf_AdTrans/APS_kinase"/>
</dbReference>
<proteinExistence type="predicted"/>
<dbReference type="EMBL" id="MTHD01000001">
    <property type="protein sequence ID" value="OMG56834.1"/>
    <property type="molecule type" value="Genomic_DNA"/>
</dbReference>
<dbReference type="Proteomes" id="UP000187526">
    <property type="component" value="Unassembled WGS sequence"/>
</dbReference>
<dbReference type="AlphaFoldDB" id="A0A1R1IDR6"/>
<keyword evidence="3" id="KW-0418">Kinase</keyword>